<dbReference type="AlphaFoldDB" id="A0A6F8U1G1"/>
<proteinExistence type="predicted"/>
<organism evidence="2 3">
    <name type="scientific">Halomonas hydrothermalis</name>
    <dbReference type="NCBI Taxonomy" id="115561"/>
    <lineage>
        <taxon>Bacteria</taxon>
        <taxon>Pseudomonadati</taxon>
        <taxon>Pseudomonadota</taxon>
        <taxon>Gammaproteobacteria</taxon>
        <taxon>Oceanospirillales</taxon>
        <taxon>Halomonadaceae</taxon>
        <taxon>Halomonas</taxon>
    </lineage>
</organism>
<accession>A0A6F8U1G1</accession>
<keyword evidence="1" id="KW-0472">Membrane</keyword>
<reference evidence="2 3" key="1">
    <citation type="submission" date="2020-03" db="EMBL/GenBank/DDBJ databases">
        <title>Complete Genome Sequence of Halomonas hydrothermalis Strain Slthf2, Halophilic Bacterium Isolated from Deep-Sea Hydrothermal-Vent Environments.</title>
        <authorList>
            <person name="Takeyama N."/>
            <person name="Huang M."/>
            <person name="Sato K."/>
            <person name="Galipon J."/>
            <person name="Arakawa K."/>
        </authorList>
    </citation>
    <scope>NUCLEOTIDE SEQUENCE [LARGE SCALE GENOMIC DNA]</scope>
    <source>
        <strain evidence="2 3">Slthf2</strain>
    </source>
</reference>
<sequence>MLAGIVLDWLGYPAMFAALALGMAAVTVMALLGGSILQSVISQSGEVR</sequence>
<keyword evidence="1" id="KW-1133">Transmembrane helix</keyword>
<evidence type="ECO:0000313" key="2">
    <source>
        <dbReference type="EMBL" id="BCB06976.1"/>
    </source>
</evidence>
<keyword evidence="1" id="KW-0812">Transmembrane</keyword>
<dbReference type="Proteomes" id="UP000502259">
    <property type="component" value="Chromosome"/>
</dbReference>
<dbReference type="RefSeq" id="WP_172420135.1">
    <property type="nucleotide sequence ID" value="NZ_AP022843.1"/>
</dbReference>
<evidence type="ECO:0000313" key="3">
    <source>
        <dbReference type="Proteomes" id="UP000502259"/>
    </source>
</evidence>
<name>A0A6F8U1G1_9GAMM</name>
<dbReference type="EMBL" id="AP022843">
    <property type="protein sequence ID" value="BCB06976.1"/>
    <property type="molecule type" value="Genomic_DNA"/>
</dbReference>
<keyword evidence="3" id="KW-1185">Reference proteome</keyword>
<protein>
    <submittedName>
        <fullName evidence="2">Uncharacterized protein</fullName>
    </submittedName>
</protein>
<gene>
    <name evidence="2" type="ORF">HHSLTHF2_08660</name>
</gene>
<evidence type="ECO:0000256" key="1">
    <source>
        <dbReference type="SAM" id="Phobius"/>
    </source>
</evidence>
<feature type="transmembrane region" description="Helical" evidence="1">
    <location>
        <begin position="12"/>
        <end position="32"/>
    </location>
</feature>